<feature type="domain" description="Thiamine phosphate synthase/TenI" evidence="3">
    <location>
        <begin position="95"/>
        <end position="174"/>
    </location>
</feature>
<evidence type="ECO:0000313" key="4">
    <source>
        <dbReference type="EMBL" id="SDD88383.1"/>
    </source>
</evidence>
<keyword evidence="2" id="KW-0784">Thiamine biosynthesis</keyword>
<dbReference type="EMBL" id="FNAF01000009">
    <property type="protein sequence ID" value="SDD88383.1"/>
    <property type="molecule type" value="Genomic_DNA"/>
</dbReference>
<keyword evidence="5" id="KW-1185">Reference proteome</keyword>
<dbReference type="CDD" id="cd00564">
    <property type="entry name" value="TMP_TenI"/>
    <property type="match status" value="1"/>
</dbReference>
<dbReference type="PANTHER" id="PTHR20857:SF22">
    <property type="entry name" value="THIAZOLE TAUTOMERASE"/>
    <property type="match status" value="1"/>
</dbReference>
<dbReference type="OrthoDB" id="9815348at2"/>
<comment type="pathway">
    <text evidence="1">Cofactor biosynthesis; thiamine diphosphate biosynthesis.</text>
</comment>
<name>A0A1G6YEF2_PEPNI</name>
<reference evidence="4 5" key="1">
    <citation type="submission" date="2016-10" db="EMBL/GenBank/DDBJ databases">
        <authorList>
            <person name="de Groot N.N."/>
        </authorList>
    </citation>
    <scope>NUCLEOTIDE SEQUENCE [LARGE SCALE GENOMIC DNA]</scope>
    <source>
        <strain evidence="4 5">DSM 20475</strain>
    </source>
</reference>
<protein>
    <submittedName>
        <fullName evidence="4">Thiamine-phosphate pyrophosphorylase</fullName>
    </submittedName>
</protein>
<dbReference type="GO" id="GO:0005737">
    <property type="term" value="C:cytoplasm"/>
    <property type="evidence" value="ECO:0007669"/>
    <property type="project" value="TreeGrafter"/>
</dbReference>
<dbReference type="RefSeq" id="WP_159428032.1">
    <property type="nucleotide sequence ID" value="NZ_FNAF01000009.1"/>
</dbReference>
<dbReference type="InterPro" id="IPR036206">
    <property type="entry name" value="ThiamineP_synth_sf"/>
</dbReference>
<dbReference type="STRING" id="2741.SAMN04489866_10945"/>
<evidence type="ECO:0000256" key="1">
    <source>
        <dbReference type="ARBA" id="ARBA00004948"/>
    </source>
</evidence>
<dbReference type="AlphaFoldDB" id="A0A1G6YEF2"/>
<feature type="domain" description="Thiamine phosphate synthase/TenI" evidence="3">
    <location>
        <begin position="4"/>
        <end position="65"/>
    </location>
</feature>
<dbReference type="PANTHER" id="PTHR20857">
    <property type="entry name" value="THIAMINE-PHOSPHATE PYROPHOSPHORYLASE"/>
    <property type="match status" value="1"/>
</dbReference>
<evidence type="ECO:0000259" key="3">
    <source>
        <dbReference type="Pfam" id="PF02581"/>
    </source>
</evidence>
<dbReference type="InterPro" id="IPR013785">
    <property type="entry name" value="Aldolase_TIM"/>
</dbReference>
<dbReference type="Gene3D" id="3.20.20.70">
    <property type="entry name" value="Aldolase class I"/>
    <property type="match status" value="1"/>
</dbReference>
<gene>
    <name evidence="4" type="ORF">SAMN04489866_10945</name>
</gene>
<dbReference type="SUPFAM" id="SSF51391">
    <property type="entry name" value="Thiamin phosphate synthase"/>
    <property type="match status" value="1"/>
</dbReference>
<dbReference type="Proteomes" id="UP000198995">
    <property type="component" value="Unassembled WGS sequence"/>
</dbReference>
<accession>A0A1G6YEF2</accession>
<dbReference type="GO" id="GO:0004789">
    <property type="term" value="F:thiamine-phosphate diphosphorylase activity"/>
    <property type="evidence" value="ECO:0007669"/>
    <property type="project" value="TreeGrafter"/>
</dbReference>
<evidence type="ECO:0000313" key="5">
    <source>
        <dbReference type="Proteomes" id="UP000198995"/>
    </source>
</evidence>
<sequence>MSKLFVVTERKLVAGDFLEHLRRIIAARPHAIILREKDLSFSAYLSLVDQLIPLCENADIHLILNWRDPMIRYPGTLVQLPYAVAKNGPVGTPFAVSVHSVAEIDQLNDSQAAYYLVGNIYETSCKPGKAACGLAFLTECTHAARQPVIAIGGITPERVPDILATGAAGYAVRSPLMTAADPVSLIKRFHQFEKKESRQ</sequence>
<dbReference type="GO" id="GO:0009228">
    <property type="term" value="P:thiamine biosynthetic process"/>
    <property type="evidence" value="ECO:0007669"/>
    <property type="project" value="UniProtKB-KW"/>
</dbReference>
<organism evidence="4 5">
    <name type="scientific">Peptococcus niger</name>
    <dbReference type="NCBI Taxonomy" id="2741"/>
    <lineage>
        <taxon>Bacteria</taxon>
        <taxon>Bacillati</taxon>
        <taxon>Bacillota</taxon>
        <taxon>Clostridia</taxon>
        <taxon>Eubacteriales</taxon>
        <taxon>Peptococcaceae</taxon>
        <taxon>Peptococcus</taxon>
    </lineage>
</organism>
<dbReference type="InterPro" id="IPR022998">
    <property type="entry name" value="ThiamineP_synth_TenI"/>
</dbReference>
<dbReference type="Pfam" id="PF02581">
    <property type="entry name" value="TMP-TENI"/>
    <property type="match status" value="2"/>
</dbReference>
<proteinExistence type="predicted"/>
<evidence type="ECO:0000256" key="2">
    <source>
        <dbReference type="ARBA" id="ARBA00022977"/>
    </source>
</evidence>